<keyword evidence="16" id="KW-0479">Metal-binding</keyword>
<dbReference type="OrthoDB" id="9781305at2"/>
<feature type="binding site" evidence="16">
    <location>
        <position position="122"/>
    </location>
    <ligand>
        <name>ATP</name>
        <dbReference type="ChEBI" id="CHEBI:30616"/>
    </ligand>
</feature>
<dbReference type="Gene3D" id="3.30.420.40">
    <property type="match status" value="2"/>
</dbReference>
<evidence type="ECO:0000256" key="14">
    <source>
        <dbReference type="ARBA" id="ARBA00038036"/>
    </source>
</evidence>
<dbReference type="PANTHER" id="PTHR34265:SF1">
    <property type="entry name" value="TYPE III PANTOTHENATE KINASE"/>
    <property type="match status" value="1"/>
</dbReference>
<comment type="similarity">
    <text evidence="14 16">Belongs to the type III pantothenate kinase family.</text>
</comment>
<keyword evidence="7 16" id="KW-0963">Cytoplasm</keyword>
<feature type="binding site" evidence="16">
    <location>
        <position position="119"/>
    </location>
    <ligand>
        <name>K(+)</name>
        <dbReference type="ChEBI" id="CHEBI:29103"/>
    </ligand>
</feature>
<evidence type="ECO:0000313" key="17">
    <source>
        <dbReference type="EMBL" id="TPH17338.1"/>
    </source>
</evidence>
<dbReference type="GO" id="GO:0004594">
    <property type="term" value="F:pantothenate kinase activity"/>
    <property type="evidence" value="ECO:0007669"/>
    <property type="project" value="UniProtKB-UniRule"/>
</dbReference>
<evidence type="ECO:0000313" key="18">
    <source>
        <dbReference type="Proteomes" id="UP000315303"/>
    </source>
</evidence>
<dbReference type="EC" id="2.7.1.33" evidence="6 16"/>
<evidence type="ECO:0000256" key="12">
    <source>
        <dbReference type="ARBA" id="ARBA00022958"/>
    </source>
</evidence>
<accession>A0A502L099</accession>
<keyword evidence="18" id="KW-1185">Reference proteome</keyword>
<dbReference type="InterPro" id="IPR043129">
    <property type="entry name" value="ATPase_NBD"/>
</dbReference>
<keyword evidence="10 16" id="KW-0418">Kinase</keyword>
<dbReference type="GO" id="GO:0046872">
    <property type="term" value="F:metal ion binding"/>
    <property type="evidence" value="ECO:0007669"/>
    <property type="project" value="UniProtKB-KW"/>
</dbReference>
<evidence type="ECO:0000256" key="8">
    <source>
        <dbReference type="ARBA" id="ARBA00022679"/>
    </source>
</evidence>
<evidence type="ECO:0000256" key="1">
    <source>
        <dbReference type="ARBA" id="ARBA00001206"/>
    </source>
</evidence>
<feature type="binding site" evidence="16">
    <location>
        <begin position="6"/>
        <end position="13"/>
    </location>
    <ligand>
        <name>ATP</name>
        <dbReference type="ChEBI" id="CHEBI:30616"/>
    </ligand>
</feature>
<keyword evidence="8 16" id="KW-0808">Transferase</keyword>
<gene>
    <name evidence="16" type="primary">coaX</name>
    <name evidence="17" type="ORF">EPA86_04975</name>
</gene>
<evidence type="ECO:0000256" key="15">
    <source>
        <dbReference type="ARBA" id="ARBA00040883"/>
    </source>
</evidence>
<reference evidence="17 18" key="1">
    <citation type="submission" date="2019-01" db="EMBL/GenBank/DDBJ databases">
        <title>Litorilituus lipolytica sp. nov., isolated from intertidal sand of the Yellow Sea in China.</title>
        <authorList>
            <person name="Liu A."/>
        </authorList>
    </citation>
    <scope>NUCLEOTIDE SEQUENCE [LARGE SCALE GENOMIC DNA]</scope>
    <source>
        <strain evidence="17 18">RZ04</strain>
    </source>
</reference>
<evidence type="ECO:0000256" key="9">
    <source>
        <dbReference type="ARBA" id="ARBA00022741"/>
    </source>
</evidence>
<keyword evidence="11 16" id="KW-0067">ATP-binding</keyword>
<dbReference type="NCBIfam" id="TIGR00671">
    <property type="entry name" value="baf"/>
    <property type="match status" value="1"/>
</dbReference>
<evidence type="ECO:0000256" key="7">
    <source>
        <dbReference type="ARBA" id="ARBA00022490"/>
    </source>
</evidence>
<dbReference type="GO" id="GO:0005737">
    <property type="term" value="C:cytoplasm"/>
    <property type="evidence" value="ECO:0007669"/>
    <property type="project" value="UniProtKB-SubCell"/>
</dbReference>
<feature type="binding site" evidence="16">
    <location>
        <position position="89"/>
    </location>
    <ligand>
        <name>substrate</name>
    </ligand>
</feature>
<evidence type="ECO:0000256" key="5">
    <source>
        <dbReference type="ARBA" id="ARBA00011738"/>
    </source>
</evidence>
<comment type="function">
    <text evidence="16">Catalyzes the phosphorylation of pantothenate (Pan), the first step in CoA biosynthesis.</text>
</comment>
<dbReference type="EMBL" id="SAWY01000008">
    <property type="protein sequence ID" value="TPH17338.1"/>
    <property type="molecule type" value="Genomic_DNA"/>
</dbReference>
<dbReference type="SUPFAM" id="SSF53067">
    <property type="entry name" value="Actin-like ATPase domain"/>
    <property type="match status" value="2"/>
</dbReference>
<dbReference type="HAMAP" id="MF_01274">
    <property type="entry name" value="Pantothen_kinase_3"/>
    <property type="match status" value="1"/>
</dbReference>
<feature type="binding site" evidence="16">
    <location>
        <position position="174"/>
    </location>
    <ligand>
        <name>substrate</name>
    </ligand>
</feature>
<protein>
    <recommendedName>
        <fullName evidence="15 16">Type III pantothenate kinase</fullName>
        <ecNumber evidence="6 16">2.7.1.33</ecNumber>
    </recommendedName>
    <alternativeName>
        <fullName evidence="16">PanK-III</fullName>
    </alternativeName>
    <alternativeName>
        <fullName evidence="16">Pantothenic acid kinase</fullName>
    </alternativeName>
</protein>
<feature type="binding site" evidence="16">
    <location>
        <begin position="96"/>
        <end position="99"/>
    </location>
    <ligand>
        <name>substrate</name>
    </ligand>
</feature>
<evidence type="ECO:0000256" key="10">
    <source>
        <dbReference type="ARBA" id="ARBA00022777"/>
    </source>
</evidence>
<comment type="subcellular location">
    <subcellularLocation>
        <location evidence="3 16">Cytoplasm</location>
    </subcellularLocation>
</comment>
<dbReference type="Proteomes" id="UP000315303">
    <property type="component" value="Unassembled WGS sequence"/>
</dbReference>
<evidence type="ECO:0000256" key="6">
    <source>
        <dbReference type="ARBA" id="ARBA00012102"/>
    </source>
</evidence>
<keyword evidence="12 16" id="KW-0630">Potassium</keyword>
<evidence type="ECO:0000256" key="4">
    <source>
        <dbReference type="ARBA" id="ARBA00005225"/>
    </source>
</evidence>
<dbReference type="CDD" id="cd24015">
    <property type="entry name" value="ASKHA_NBD_PanK-III"/>
    <property type="match status" value="1"/>
</dbReference>
<organism evidence="17 18">
    <name type="scientific">Litorilituus lipolyticus</name>
    <dbReference type="NCBI Taxonomy" id="2491017"/>
    <lineage>
        <taxon>Bacteria</taxon>
        <taxon>Pseudomonadati</taxon>
        <taxon>Pseudomonadota</taxon>
        <taxon>Gammaproteobacteria</taxon>
        <taxon>Alteromonadales</taxon>
        <taxon>Colwelliaceae</taxon>
        <taxon>Litorilituus</taxon>
    </lineage>
</organism>
<name>A0A502L099_9GAMM</name>
<dbReference type="InterPro" id="IPR004619">
    <property type="entry name" value="Type_III_PanK"/>
</dbReference>
<dbReference type="RefSeq" id="WP_140602317.1">
    <property type="nucleotide sequence ID" value="NZ_SAWY01000008.1"/>
</dbReference>
<evidence type="ECO:0000256" key="11">
    <source>
        <dbReference type="ARBA" id="ARBA00022840"/>
    </source>
</evidence>
<feature type="active site" description="Proton acceptor" evidence="16">
    <location>
        <position position="98"/>
    </location>
</feature>
<keyword evidence="13 16" id="KW-0173">Coenzyme A biosynthesis</keyword>
<evidence type="ECO:0000256" key="13">
    <source>
        <dbReference type="ARBA" id="ARBA00022993"/>
    </source>
</evidence>
<dbReference type="GO" id="GO:0005524">
    <property type="term" value="F:ATP binding"/>
    <property type="evidence" value="ECO:0007669"/>
    <property type="project" value="UniProtKB-UniRule"/>
</dbReference>
<comment type="caution">
    <text evidence="17">The sequence shown here is derived from an EMBL/GenBank/DDBJ whole genome shotgun (WGS) entry which is preliminary data.</text>
</comment>
<evidence type="ECO:0000256" key="2">
    <source>
        <dbReference type="ARBA" id="ARBA00001958"/>
    </source>
</evidence>
<comment type="subunit">
    <text evidence="5 16">Homodimer.</text>
</comment>
<comment type="pathway">
    <text evidence="4 16">Cofactor biosynthesis; coenzyme A biosynthesis; CoA from (R)-pantothenate: step 1/5.</text>
</comment>
<comment type="catalytic activity">
    <reaction evidence="1 16">
        <text>(R)-pantothenate + ATP = (R)-4'-phosphopantothenate + ADP + H(+)</text>
        <dbReference type="Rhea" id="RHEA:16373"/>
        <dbReference type="ChEBI" id="CHEBI:10986"/>
        <dbReference type="ChEBI" id="CHEBI:15378"/>
        <dbReference type="ChEBI" id="CHEBI:29032"/>
        <dbReference type="ChEBI" id="CHEBI:30616"/>
        <dbReference type="ChEBI" id="CHEBI:456216"/>
        <dbReference type="EC" id="2.7.1.33"/>
    </reaction>
</comment>
<dbReference type="PANTHER" id="PTHR34265">
    <property type="entry name" value="TYPE III PANTOTHENATE KINASE"/>
    <property type="match status" value="1"/>
</dbReference>
<dbReference type="GO" id="GO:0015937">
    <property type="term" value="P:coenzyme A biosynthetic process"/>
    <property type="evidence" value="ECO:0007669"/>
    <property type="project" value="UniProtKB-UniRule"/>
</dbReference>
<sequence length="245" mass="26660">MILLLDIGNTRAKYVVLEQGIRSTVKAIDNNVINHSLLEQHFTEITKMVVASVASEDITDIVKGWCEQNELPYQRVYSEQQKAGVKSAYHLPEQLGIDRWLTLVASRILLPKSNVLIVDAGTATTIDVLSASGQHIGGWILAGVETLFESVLANTTKVTATNTNKASLSFGCNTSDNVNNACWAATAGTIYSALKQAERQNCKIDKLLLTGGNAKELQPLLTVESLIIDDLVFQGLQAYSGEVRK</sequence>
<comment type="cofactor">
    <cofactor evidence="16">
        <name>NH4(+)</name>
        <dbReference type="ChEBI" id="CHEBI:28938"/>
    </cofactor>
    <cofactor evidence="16">
        <name>K(+)</name>
        <dbReference type="ChEBI" id="CHEBI:29103"/>
    </cofactor>
    <text evidence="16">A monovalent cation. Ammonium or potassium.</text>
</comment>
<evidence type="ECO:0000256" key="3">
    <source>
        <dbReference type="ARBA" id="ARBA00004496"/>
    </source>
</evidence>
<dbReference type="UniPathway" id="UPA00241">
    <property type="reaction ID" value="UER00352"/>
</dbReference>
<dbReference type="AlphaFoldDB" id="A0A502L099"/>
<keyword evidence="9 16" id="KW-0547">Nucleotide-binding</keyword>
<evidence type="ECO:0000256" key="16">
    <source>
        <dbReference type="HAMAP-Rule" id="MF_01274"/>
    </source>
</evidence>
<comment type="cofactor">
    <cofactor evidence="2">
        <name>K(+)</name>
        <dbReference type="ChEBI" id="CHEBI:29103"/>
    </cofactor>
</comment>
<proteinExistence type="inferred from homology"/>
<dbReference type="Pfam" id="PF03309">
    <property type="entry name" value="Pan_kinase"/>
    <property type="match status" value="1"/>
</dbReference>